<accession>A0AC34QK23</accession>
<proteinExistence type="predicted"/>
<protein>
    <submittedName>
        <fullName evidence="2">Trafficking protein particle complex subunit 11 domain-containing protein</fullName>
    </submittedName>
</protein>
<dbReference type="WBParaSite" id="JU765_v2.g17047.t1">
    <property type="protein sequence ID" value="JU765_v2.g17047.t1"/>
    <property type="gene ID" value="JU765_v2.g17047"/>
</dbReference>
<sequence>MDPLHIPNLIMRNNMRKLFLITGLDPLNDRFHAEIASVFMLNNDPTAKYELLTPLHQIFVKTEKAALKPNVGILRHAWIEKYISRRPAVILIFVDIEWDDPNFAEKKTECESKINSLRQTISCSEVKFLLVLIQKRISTGSPVHHDRATELCSICGLTKGQIVTLAVSEGVKPHIVTAIKKTVNDFSQLFYQAIHKKIRNRRVPENHTNLLIRNQFKLGFISELRNDLSSALNFYKLAFEKYSEAKIADEDKFEYLSVVSLINYKICEIYFHRGNAIEAVTQFNRHEDKFMNKNKFGPGVYPSENLAQIEYARWCMKEYALFGNLFVETSNAVVLNTSVNPGKYFNLAGEFSELANGLIEKLKWQLSPETLKISTDILTPKGSPDYIGQRPWRPNVALADFGTEHHARLALEKAIYTDYEQSINHFKRALVYLRKIERCNRQIIVAELQLALVLAKQKNFEASLAIAEVVFRMMRDGSGLYPSILVLLYELYLAFNDPIKFIQIILTMMNDDFIQSNVARQVFGSVDDCQAHFLVCFNNVCNQKVPPLLPNVLTMLDQQEKNNMISRWQQSLNHISRINMTLLDTVVSARGYIYLLSCKSKDFMQNMITSSPDIISNENDAVCEARIENKFAEPLPINKAKFVFEIFSSTVTPQNPIEFFIHTTKEFVLQPNDYVLFAFPMKAIPAQFSSGCEVIFSVIELYVGHDFCLSFDNRHYNSPKILKTQTKLRETIRVIRSEYPLTFSRSITGAQDQILLKGEIAMLTFVLENKGSLAFSGINLRFCSNDPEVQFYTENGQQVQILDVAVNEILYADGKMNVIARICCTQSGEKSFEVDLTAIMGSTDPCQFNKHYSVILNVFEPFKHQLKAINNEGNVVNYFLEGDDTFLEMTVLAASRCTLTGYEFCLASGLAGSCVEKTETVLKVDDSYMLSTLSSIKMPPNNLEISIGQVNIHWRREISMQEVISTYDLGSMKVIRSPVSLSVDTGETDHVIHKAIHITFVFTNLLHVPITLKFTVLRSDVFMFAGTNEVSVTFEPYQTQSKKFAFVANVAGELPFPKVQVESLEEYNHAIENYVLKTLPKTILVLPASKTESTTTAKFE</sequence>
<evidence type="ECO:0000313" key="2">
    <source>
        <dbReference type="WBParaSite" id="JU765_v2.g17047.t1"/>
    </source>
</evidence>
<dbReference type="Proteomes" id="UP000887576">
    <property type="component" value="Unplaced"/>
</dbReference>
<organism evidence="1 2">
    <name type="scientific">Panagrolaimus sp. JU765</name>
    <dbReference type="NCBI Taxonomy" id="591449"/>
    <lineage>
        <taxon>Eukaryota</taxon>
        <taxon>Metazoa</taxon>
        <taxon>Ecdysozoa</taxon>
        <taxon>Nematoda</taxon>
        <taxon>Chromadorea</taxon>
        <taxon>Rhabditida</taxon>
        <taxon>Tylenchina</taxon>
        <taxon>Panagrolaimomorpha</taxon>
        <taxon>Panagrolaimoidea</taxon>
        <taxon>Panagrolaimidae</taxon>
        <taxon>Panagrolaimus</taxon>
    </lineage>
</organism>
<name>A0AC34QK23_9BILA</name>
<evidence type="ECO:0000313" key="1">
    <source>
        <dbReference type="Proteomes" id="UP000887576"/>
    </source>
</evidence>
<reference evidence="2" key="1">
    <citation type="submission" date="2022-11" db="UniProtKB">
        <authorList>
            <consortium name="WormBaseParasite"/>
        </authorList>
    </citation>
    <scope>IDENTIFICATION</scope>
</reference>